<dbReference type="EMBL" id="ML122288">
    <property type="protein sequence ID" value="RPD56431.1"/>
    <property type="molecule type" value="Genomic_DNA"/>
</dbReference>
<dbReference type="Gene3D" id="6.10.140.2220">
    <property type="match status" value="1"/>
</dbReference>
<proteinExistence type="predicted"/>
<protein>
    <recommendedName>
        <fullName evidence="4">MYND-type domain-containing protein</fullName>
    </recommendedName>
</protein>
<dbReference type="SUPFAM" id="SSF48371">
    <property type="entry name" value="ARM repeat"/>
    <property type="match status" value="1"/>
</dbReference>
<reference evidence="2" key="1">
    <citation type="journal article" date="2018" name="Genome Biol. Evol.">
        <title>Genomics and development of Lentinus tigrinus, a white-rot wood-decaying mushroom with dimorphic fruiting bodies.</title>
        <authorList>
            <person name="Wu B."/>
            <person name="Xu Z."/>
            <person name="Knudson A."/>
            <person name="Carlson A."/>
            <person name="Chen N."/>
            <person name="Kovaka S."/>
            <person name="LaButti K."/>
            <person name="Lipzen A."/>
            <person name="Pennachio C."/>
            <person name="Riley R."/>
            <person name="Schakwitz W."/>
            <person name="Umezawa K."/>
            <person name="Ohm R.A."/>
            <person name="Grigoriev I.V."/>
            <person name="Nagy L.G."/>
            <person name="Gibbons J."/>
            <person name="Hibbett D."/>
        </authorList>
    </citation>
    <scope>NUCLEOTIDE SEQUENCE [LARGE SCALE GENOMIC DNA]</scope>
    <source>
        <strain evidence="2">ALCF2SS1-6</strain>
    </source>
</reference>
<evidence type="ECO:0008006" key="4">
    <source>
        <dbReference type="Google" id="ProtNLM"/>
    </source>
</evidence>
<feature type="region of interest" description="Disordered" evidence="1">
    <location>
        <begin position="523"/>
        <end position="558"/>
    </location>
</feature>
<gene>
    <name evidence="2" type="ORF">L227DRAFT_566077</name>
</gene>
<evidence type="ECO:0000313" key="3">
    <source>
        <dbReference type="Proteomes" id="UP000313359"/>
    </source>
</evidence>
<dbReference type="OrthoDB" id="2749774at2759"/>
<organism evidence="2 3">
    <name type="scientific">Lentinus tigrinus ALCF2SS1-6</name>
    <dbReference type="NCBI Taxonomy" id="1328759"/>
    <lineage>
        <taxon>Eukaryota</taxon>
        <taxon>Fungi</taxon>
        <taxon>Dikarya</taxon>
        <taxon>Basidiomycota</taxon>
        <taxon>Agaricomycotina</taxon>
        <taxon>Agaricomycetes</taxon>
        <taxon>Polyporales</taxon>
        <taxon>Polyporaceae</taxon>
        <taxon>Lentinus</taxon>
    </lineage>
</organism>
<name>A0A5C2RZG9_9APHY</name>
<accession>A0A5C2RZG9</accession>
<evidence type="ECO:0000313" key="2">
    <source>
        <dbReference type="EMBL" id="RPD56431.1"/>
    </source>
</evidence>
<dbReference type="Proteomes" id="UP000313359">
    <property type="component" value="Unassembled WGS sequence"/>
</dbReference>
<keyword evidence="3" id="KW-1185">Reference proteome</keyword>
<feature type="compositionally biased region" description="Acidic residues" evidence="1">
    <location>
        <begin position="535"/>
        <end position="558"/>
    </location>
</feature>
<evidence type="ECO:0000256" key="1">
    <source>
        <dbReference type="SAM" id="MobiDB-lite"/>
    </source>
</evidence>
<sequence>MDVLICTLRFAEAATESLSVPAEMAKEIKDTRDGVRSLAEHAARITQAIYDTYASQSRSTHDSAEEETSCQLPATYTQAKDMASCRSSWRLEEDHLLVSANGRVALDPSYLCLDPLPESVWLEEVSIRLKPEARSLLKGKYHLTVPFKFGLPFVLTCGSQIAIAYRTDSVDATAPKSERYHYLEALWYNYMRVAKLQDGTDGFRICWRSLRIPRLGETLSISRLELIPGIECDDYTKMALLPGLYCNGPRLTGKDTPATSDWFRLPKENVVIVYRKEMPGFRSVDGRVAKQRWRRYTVHGLKNRWILRSSTTVFAWLGPWFMTEAYRLCELYKNIGDLACLHAALTLPAVQYMEFSTRTWLVKLPKADDTACPDSDEVPEKLYFFERIHDYPRESLDWGLNWPWGFWSTDPDDKCDMTDKCEIGDVHDAHLGLPSRRSITFLGISQPEDGDPEFTWVQQLGPWMFHIVVNQEAQVTNNVADVRVEQSYRRYTPAEVLFLEEMQRCSGADVSAGGRIEEINDSVLVGREDSHPRGEDEDLQPVDDESSEDSDYSEDFEDSYSFESRMGEGLGLLSGSIATRPGLDTHQDLEHACAPWTAWQYSDSRCENCGLSRDSGHYVAMYYGSQLHALCSWLQKCAPSIVPRTILAIMAHPGNDQLSDASCINICNLTRGLQPYEAASQVYRSLRIPSPRRRKGLRRIHTRLTMISTSLSRLFDFAYPRKEWQFCGVVAVIWGDMCGDAVLCRGLLERGLLLRALRLVNVDGSFTLLPLLSLLARHGDEAVKTAVLAGLIRIFTNWKAPWRTFKYSEEHILVILRHCLNFTTRPELPAGLSVSAVADLALTTLEDPEVSYEAIIHAIPILIACATACPREDTETLPRILDFLAVLLHSDDLPLRSACVWVFYSLFDATEQPSISRHRHQPRSLQYLHFPELAFRNVPPGSERESIRMHTATLRKILKKLCENQDLYAFGIGMAMLLSSGPFIHSTDDFSDFERSTLRVSTPDTWDSLLSNAAEALRSRTDPDSLNMADVLTLEHLARVGPSEAAAAHAREVLRRELQHSYAYAILSEHSKDLEEALQASTKGLQLAGLTVYLRRRLEVSAIELSFAKAQTLLLQAGPMHLKMRQAGLESLNVMEEHIRAFVPTVPEDLHDLLPIMDLNIIYYLIQFGNTYSPRFKKLKPLRDRIDRSARIMARPGFESAERPMKAAHETLTRHFSQGFKKWAAVVKRFDALDECYRPPIDDNVGPLNPNAEPLLDLGADKQSDVFSRWWEPDNEPTLASLLHGPLRCSCDRYCDTQCQRAHWPQHRTCCRKPEPTCST</sequence>
<dbReference type="InterPro" id="IPR016024">
    <property type="entry name" value="ARM-type_fold"/>
</dbReference>